<dbReference type="InterPro" id="IPR051599">
    <property type="entry name" value="Cell_Envelope_Assoc"/>
</dbReference>
<dbReference type="RefSeq" id="WP_141616233.1">
    <property type="nucleotide sequence ID" value="NZ_CP041253.1"/>
</dbReference>
<protein>
    <submittedName>
        <fullName evidence="3">YdcF family protein</fullName>
    </submittedName>
</protein>
<evidence type="ECO:0000313" key="4">
    <source>
        <dbReference type="Proteomes" id="UP000316614"/>
    </source>
</evidence>
<evidence type="ECO:0000313" key="3">
    <source>
        <dbReference type="EMBL" id="QDH81017.1"/>
    </source>
</evidence>
<feature type="transmembrane region" description="Helical" evidence="1">
    <location>
        <begin position="41"/>
        <end position="62"/>
    </location>
</feature>
<keyword evidence="1" id="KW-0472">Membrane</keyword>
<sequence>MFFYLAQFLTFLAMPLTLVIICLILGILWRKNKKGTLFGGIGLVLLLFFCNTFISNTVMYLWEPTFKPIAPLPTYEFGIVLTGVTNLDKTAYDRTFFKKGADRVTQAVQLYKMNKIKKILITGGQGLTPTNSNTEAALLADFMKIAGVPKKDIIVEDQAVNTRQNALFTGQKLTALEIDPKSTHLLITSAFHMKRAKACFDKVGVSTATFPVDYYASDIKADVKSLIIPSPEGLVIWHKLFKEWIGLTVYKLVGYI</sequence>
<evidence type="ECO:0000256" key="1">
    <source>
        <dbReference type="SAM" id="Phobius"/>
    </source>
</evidence>
<dbReference type="PANTHER" id="PTHR30336">
    <property type="entry name" value="INNER MEMBRANE PROTEIN, PROBABLE PERMEASE"/>
    <property type="match status" value="1"/>
</dbReference>
<dbReference type="GO" id="GO:0043164">
    <property type="term" value="P:Gram-negative-bacterium-type cell wall biogenesis"/>
    <property type="evidence" value="ECO:0007669"/>
    <property type="project" value="TreeGrafter"/>
</dbReference>
<evidence type="ECO:0000259" key="2">
    <source>
        <dbReference type="Pfam" id="PF02698"/>
    </source>
</evidence>
<accession>A0A514CMN2</accession>
<keyword evidence="1" id="KW-0812">Transmembrane</keyword>
<feature type="domain" description="DUF218" evidence="2">
    <location>
        <begin position="79"/>
        <end position="246"/>
    </location>
</feature>
<dbReference type="AlphaFoldDB" id="A0A514CMN2"/>
<organism evidence="3 4">
    <name type="scientific">Echinicola soli</name>
    <dbReference type="NCBI Taxonomy" id="2591634"/>
    <lineage>
        <taxon>Bacteria</taxon>
        <taxon>Pseudomonadati</taxon>
        <taxon>Bacteroidota</taxon>
        <taxon>Cytophagia</taxon>
        <taxon>Cytophagales</taxon>
        <taxon>Cyclobacteriaceae</taxon>
        <taxon>Echinicola</taxon>
    </lineage>
</organism>
<dbReference type="OrthoDB" id="9782395at2"/>
<dbReference type="GO" id="GO:0005886">
    <property type="term" value="C:plasma membrane"/>
    <property type="evidence" value="ECO:0007669"/>
    <property type="project" value="TreeGrafter"/>
</dbReference>
<proteinExistence type="predicted"/>
<gene>
    <name evidence="3" type="ORF">FKX85_18995</name>
</gene>
<dbReference type="InterPro" id="IPR003848">
    <property type="entry name" value="DUF218"/>
</dbReference>
<dbReference type="GO" id="GO:0000270">
    <property type="term" value="P:peptidoglycan metabolic process"/>
    <property type="evidence" value="ECO:0007669"/>
    <property type="project" value="TreeGrafter"/>
</dbReference>
<dbReference type="Proteomes" id="UP000316614">
    <property type="component" value="Chromosome"/>
</dbReference>
<feature type="transmembrane region" description="Helical" evidence="1">
    <location>
        <begin position="6"/>
        <end position="29"/>
    </location>
</feature>
<reference evidence="3 4" key="1">
    <citation type="submission" date="2019-06" db="EMBL/GenBank/DDBJ databases">
        <title>Echinicola alkalisoli sp. nov. isolated from saline soil.</title>
        <authorList>
            <person name="Sun J.-Q."/>
            <person name="Xu L."/>
        </authorList>
    </citation>
    <scope>NUCLEOTIDE SEQUENCE [LARGE SCALE GENOMIC DNA]</scope>
    <source>
        <strain evidence="3 4">LN3S3</strain>
    </source>
</reference>
<keyword evidence="4" id="KW-1185">Reference proteome</keyword>
<name>A0A514CMN2_9BACT</name>
<keyword evidence="1" id="KW-1133">Transmembrane helix</keyword>
<dbReference type="KEGG" id="echi:FKX85_18995"/>
<dbReference type="InterPro" id="IPR014729">
    <property type="entry name" value="Rossmann-like_a/b/a_fold"/>
</dbReference>
<dbReference type="PANTHER" id="PTHR30336:SF4">
    <property type="entry name" value="ENVELOPE BIOGENESIS FACTOR ELYC"/>
    <property type="match status" value="1"/>
</dbReference>
<dbReference type="Pfam" id="PF02698">
    <property type="entry name" value="DUF218"/>
    <property type="match status" value="1"/>
</dbReference>
<dbReference type="CDD" id="cd06259">
    <property type="entry name" value="YdcF-like"/>
    <property type="match status" value="1"/>
</dbReference>
<dbReference type="EMBL" id="CP041253">
    <property type="protein sequence ID" value="QDH81017.1"/>
    <property type="molecule type" value="Genomic_DNA"/>
</dbReference>
<dbReference type="Gene3D" id="3.40.50.620">
    <property type="entry name" value="HUPs"/>
    <property type="match status" value="1"/>
</dbReference>